<name>A0A9Q3DID9_9BASI</name>
<accession>A0A9Q3DID9</accession>
<keyword evidence="2" id="KW-1185">Reference proteome</keyword>
<organism evidence="1 2">
    <name type="scientific">Austropuccinia psidii MF-1</name>
    <dbReference type="NCBI Taxonomy" id="1389203"/>
    <lineage>
        <taxon>Eukaryota</taxon>
        <taxon>Fungi</taxon>
        <taxon>Dikarya</taxon>
        <taxon>Basidiomycota</taxon>
        <taxon>Pucciniomycotina</taxon>
        <taxon>Pucciniomycetes</taxon>
        <taxon>Pucciniales</taxon>
        <taxon>Sphaerophragmiaceae</taxon>
        <taxon>Austropuccinia</taxon>
    </lineage>
</organism>
<comment type="caution">
    <text evidence="1">The sequence shown here is derived from an EMBL/GenBank/DDBJ whole genome shotgun (WGS) entry which is preliminary data.</text>
</comment>
<evidence type="ECO:0000313" key="2">
    <source>
        <dbReference type="Proteomes" id="UP000765509"/>
    </source>
</evidence>
<dbReference type="EMBL" id="AVOT02017632">
    <property type="protein sequence ID" value="MBW0503899.1"/>
    <property type="molecule type" value="Genomic_DNA"/>
</dbReference>
<protein>
    <submittedName>
        <fullName evidence="1">Uncharacterized protein</fullName>
    </submittedName>
</protein>
<sequence length="161" mass="19129">MICIHEHKEDVEQNMEKRFNVCQNIHTQRKGDVQDRITNQLQQNLHQNKFPEEKRRISPSWYQGRDNRAYSQNEALKQLPEATTWPNFLIVGGYVHMDLINYVGGHFIDVPRIPQSSITDILNTELKGNASIWYSEMKEIHGRRKLPWWRSQIIQRCSKNT</sequence>
<proteinExistence type="predicted"/>
<reference evidence="1" key="1">
    <citation type="submission" date="2021-03" db="EMBL/GenBank/DDBJ databases">
        <title>Draft genome sequence of rust myrtle Austropuccinia psidii MF-1, a brazilian biotype.</title>
        <authorList>
            <person name="Quecine M.C."/>
            <person name="Pachon D.M.R."/>
            <person name="Bonatelli M.L."/>
            <person name="Correr F.H."/>
            <person name="Franceschini L.M."/>
            <person name="Leite T.F."/>
            <person name="Margarido G.R.A."/>
            <person name="Almeida C.A."/>
            <person name="Ferrarezi J.A."/>
            <person name="Labate C.A."/>
        </authorList>
    </citation>
    <scope>NUCLEOTIDE SEQUENCE</scope>
    <source>
        <strain evidence="1">MF-1</strain>
    </source>
</reference>
<dbReference type="Proteomes" id="UP000765509">
    <property type="component" value="Unassembled WGS sequence"/>
</dbReference>
<gene>
    <name evidence="1" type="ORF">O181_043614</name>
</gene>
<dbReference type="AlphaFoldDB" id="A0A9Q3DID9"/>
<evidence type="ECO:0000313" key="1">
    <source>
        <dbReference type="EMBL" id="MBW0503899.1"/>
    </source>
</evidence>